<dbReference type="GO" id="GO:0001731">
    <property type="term" value="P:formation of translation preinitiation complex"/>
    <property type="evidence" value="ECO:0000318"/>
    <property type="project" value="GO_Central"/>
</dbReference>
<feature type="region of interest" description="Disordered" evidence="3">
    <location>
        <begin position="183"/>
        <end position="246"/>
    </location>
</feature>
<keyword evidence="6" id="KW-1185">Reference proteome</keyword>
<dbReference type="AlphaFoldDB" id="Q75D44"/>
<keyword evidence="1 2" id="KW-0694">RNA-binding</keyword>
<dbReference type="GeneID" id="4619237"/>
<dbReference type="PROSITE" id="PS50102">
    <property type="entry name" value="RRM"/>
    <property type="match status" value="1"/>
</dbReference>
<organism evidence="5 6">
    <name type="scientific">Eremothecium gossypii (strain ATCC 10895 / CBS 109.51 / FGSC 9923 / NRRL Y-1056)</name>
    <name type="common">Yeast</name>
    <name type="synonym">Ashbya gossypii</name>
    <dbReference type="NCBI Taxonomy" id="284811"/>
    <lineage>
        <taxon>Eukaryota</taxon>
        <taxon>Fungi</taxon>
        <taxon>Dikarya</taxon>
        <taxon>Ascomycota</taxon>
        <taxon>Saccharomycotina</taxon>
        <taxon>Saccharomycetes</taxon>
        <taxon>Saccharomycetales</taxon>
        <taxon>Saccharomycetaceae</taxon>
        <taxon>Eremothecium</taxon>
    </lineage>
</organism>
<dbReference type="RefSeq" id="NP_983127.2">
    <property type="nucleotide sequence ID" value="NM_208480.2"/>
</dbReference>
<feature type="compositionally biased region" description="Polar residues" evidence="3">
    <location>
        <begin position="221"/>
        <end position="230"/>
    </location>
</feature>
<dbReference type="PANTHER" id="PTHR23236:SF11">
    <property type="entry name" value="EUKARYOTIC TRANSLATION INITIATION FACTOR 4H"/>
    <property type="match status" value="1"/>
</dbReference>
<dbReference type="Gene3D" id="3.30.70.330">
    <property type="match status" value="1"/>
</dbReference>
<dbReference type="SUPFAM" id="SSF54928">
    <property type="entry name" value="RNA-binding domain, RBD"/>
    <property type="match status" value="1"/>
</dbReference>
<dbReference type="InterPro" id="IPR000504">
    <property type="entry name" value="RRM_dom"/>
</dbReference>
<evidence type="ECO:0000256" key="1">
    <source>
        <dbReference type="ARBA" id="ARBA00022884"/>
    </source>
</evidence>
<sequence length="401" mass="44593">MAPPKKNAIKMDLTSFLNDDSFGDSWADDQVDLNNINLPIQNVAASNTIPLEQLGSAAMGKGGHLDSALGSKRERVEYPVPNAPPYRARISNLPWDVSEEGVHAWTEDMLERPGCVEKVIAPKDQDSDRLKGWAFVTFRERDDLVKSLTLNATKLNDRTVYVAVAAPKDGVFDESNWNGARGANFQASGEDPVDLDWGAVRGSNYHPSERKPRREDPDLDWTTSRGSNFRPSEHKPAQQESDVPWSVAKGYNFQSSERKVRHEEPDIDWTVARGSNYQSRERKPRSDEPDLDWGAAKGSHYQAAKSRPKRNGHELNLGAARSAKAAPQVARKSTTPALKEDTPRIQKSSYDILNVESDSEHDAETSGQNSQPDDDVAHLEKAAQNLTLEEDGEWEVVGKKQ</sequence>
<feature type="domain" description="RRM" evidence="4">
    <location>
        <begin position="86"/>
        <end position="167"/>
    </location>
</feature>
<evidence type="ECO:0000313" key="6">
    <source>
        <dbReference type="Proteomes" id="UP000000591"/>
    </source>
</evidence>
<dbReference type="STRING" id="284811.Q75D44"/>
<feature type="compositionally biased region" description="Basic and acidic residues" evidence="3">
    <location>
        <begin position="279"/>
        <end position="288"/>
    </location>
</feature>
<reference evidence="5 6" key="1">
    <citation type="journal article" date="2004" name="Science">
        <title>The Ashbya gossypii genome as a tool for mapping the ancient Saccharomyces cerevisiae genome.</title>
        <authorList>
            <person name="Dietrich F.S."/>
            <person name="Voegeli S."/>
            <person name="Brachat S."/>
            <person name="Lerch A."/>
            <person name="Gates K."/>
            <person name="Steiner S."/>
            <person name="Mohr C."/>
            <person name="Pohlmann R."/>
            <person name="Luedi P."/>
            <person name="Choi S."/>
            <person name="Wing R.A."/>
            <person name="Flavier A."/>
            <person name="Gaffney T.D."/>
            <person name="Philippsen P."/>
        </authorList>
    </citation>
    <scope>NUCLEOTIDE SEQUENCE [LARGE SCALE GENOMIC DNA]</scope>
    <source>
        <strain evidence="6">ATCC 10895 / CBS 109.51 / FGSC 9923 / NRRL Y-1056</strain>
    </source>
</reference>
<dbReference type="EMBL" id="AE016815">
    <property type="protein sequence ID" value="AAS50951.2"/>
    <property type="molecule type" value="Genomic_DNA"/>
</dbReference>
<feature type="compositionally biased region" description="Basic and acidic residues" evidence="3">
    <location>
        <begin position="207"/>
        <end position="216"/>
    </location>
</feature>
<dbReference type="GO" id="GO:0034057">
    <property type="term" value="F:RNA strand-exchange activity"/>
    <property type="evidence" value="ECO:0000318"/>
    <property type="project" value="GO_Central"/>
</dbReference>
<dbReference type="InParanoid" id="Q75D44"/>
<dbReference type="GO" id="GO:0033592">
    <property type="term" value="F:RNA strand annealing activity"/>
    <property type="evidence" value="ECO:0000318"/>
    <property type="project" value="GO_Central"/>
</dbReference>
<dbReference type="GO" id="GO:0097010">
    <property type="term" value="P:eukaryotic translation initiation factor 4F complex assembly"/>
    <property type="evidence" value="ECO:0000318"/>
    <property type="project" value="GO_Central"/>
</dbReference>
<feature type="region of interest" description="Disordered" evidence="3">
    <location>
        <begin position="271"/>
        <end position="379"/>
    </location>
</feature>
<evidence type="ECO:0000313" key="5">
    <source>
        <dbReference type="EMBL" id="AAS50951.2"/>
    </source>
</evidence>
<protein>
    <submittedName>
        <fullName evidence="5">ABR179Cp</fullName>
    </submittedName>
</protein>
<dbReference type="OMA" id="WDSARGS"/>
<accession>Q75D44</accession>
<dbReference type="Proteomes" id="UP000000591">
    <property type="component" value="Chromosome II"/>
</dbReference>
<dbReference type="Pfam" id="PF00076">
    <property type="entry name" value="RRM_1"/>
    <property type="match status" value="1"/>
</dbReference>
<reference evidence="6" key="2">
    <citation type="journal article" date="2013" name="G3 (Bethesda)">
        <title>Genomes of Ashbya fungi isolated from insects reveal four mating-type loci, numerous translocations, lack of transposons, and distinct gene duplications.</title>
        <authorList>
            <person name="Dietrich F.S."/>
            <person name="Voegeli S."/>
            <person name="Kuo S."/>
            <person name="Philippsen P."/>
        </authorList>
    </citation>
    <scope>GENOME REANNOTATION</scope>
    <source>
        <strain evidence="6">ATCC 10895 / CBS 109.51 / FGSC 9923 / NRRL Y-1056</strain>
    </source>
</reference>
<dbReference type="HOGENOM" id="CLU_045870_0_0_1"/>
<dbReference type="OrthoDB" id="48651at2759"/>
<dbReference type="eggNOG" id="KOG0118">
    <property type="taxonomic scope" value="Eukaryota"/>
</dbReference>
<proteinExistence type="predicted"/>
<dbReference type="PANTHER" id="PTHR23236">
    <property type="entry name" value="EUKARYOTIC TRANSLATION INITIATION FACTOR 4B/4H"/>
    <property type="match status" value="1"/>
</dbReference>
<evidence type="ECO:0000256" key="3">
    <source>
        <dbReference type="SAM" id="MobiDB-lite"/>
    </source>
</evidence>
<dbReference type="InterPro" id="IPR035979">
    <property type="entry name" value="RBD_domain_sf"/>
</dbReference>
<evidence type="ECO:0000256" key="2">
    <source>
        <dbReference type="PROSITE-ProRule" id="PRU00176"/>
    </source>
</evidence>
<dbReference type="KEGG" id="ago:AGOS_ABR179C"/>
<dbReference type="SMART" id="SM00360">
    <property type="entry name" value="RRM"/>
    <property type="match status" value="1"/>
</dbReference>
<gene>
    <name evidence="5" type="ORF">AGOS_ABR179C</name>
</gene>
<dbReference type="FunCoup" id="Q75D44">
    <property type="interactions" value="54"/>
</dbReference>
<dbReference type="InterPro" id="IPR012677">
    <property type="entry name" value="Nucleotide-bd_a/b_plait_sf"/>
</dbReference>
<evidence type="ECO:0000259" key="4">
    <source>
        <dbReference type="PROSITE" id="PS50102"/>
    </source>
</evidence>
<name>Q75D44_EREGS</name>
<dbReference type="GO" id="GO:0043024">
    <property type="term" value="F:ribosomal small subunit binding"/>
    <property type="evidence" value="ECO:0000318"/>
    <property type="project" value="GO_Central"/>
</dbReference>
<dbReference type="GO" id="GO:0005730">
    <property type="term" value="C:nucleolus"/>
    <property type="evidence" value="ECO:0000318"/>
    <property type="project" value="GO_Central"/>
</dbReference>